<dbReference type="InterPro" id="IPR050118">
    <property type="entry name" value="Pur/Pyrimidine_PRTase"/>
</dbReference>
<keyword evidence="2" id="KW-0660">Purine salvage</keyword>
<dbReference type="InterPro" id="IPR000836">
    <property type="entry name" value="PRTase_dom"/>
</dbReference>
<feature type="domain" description="Phosphoribosyltransferase" evidence="3">
    <location>
        <begin position="45"/>
        <end position="164"/>
    </location>
</feature>
<dbReference type="EC" id="2.4.2.7" evidence="4"/>
<dbReference type="Proteomes" id="UP001303587">
    <property type="component" value="Chromosome"/>
</dbReference>
<keyword evidence="5" id="KW-1185">Reference proteome</keyword>
<dbReference type="CDD" id="cd06223">
    <property type="entry name" value="PRTases_typeI"/>
    <property type="match status" value="1"/>
</dbReference>
<dbReference type="SUPFAM" id="SSF53271">
    <property type="entry name" value="PRTase-like"/>
    <property type="match status" value="1"/>
</dbReference>
<dbReference type="GO" id="GO:0003999">
    <property type="term" value="F:adenine phosphoribosyltransferase activity"/>
    <property type="evidence" value="ECO:0007669"/>
    <property type="project" value="UniProtKB-EC"/>
</dbReference>
<evidence type="ECO:0000259" key="3">
    <source>
        <dbReference type="Pfam" id="PF00156"/>
    </source>
</evidence>
<dbReference type="Pfam" id="PF00156">
    <property type="entry name" value="Pribosyltran"/>
    <property type="match status" value="1"/>
</dbReference>
<accession>A0AA96ZU64</accession>
<evidence type="ECO:0000256" key="2">
    <source>
        <dbReference type="ARBA" id="ARBA00022726"/>
    </source>
</evidence>
<proteinExistence type="predicted"/>
<evidence type="ECO:0000256" key="1">
    <source>
        <dbReference type="ARBA" id="ARBA00022679"/>
    </source>
</evidence>
<sequence>MLEKLKKSLIEAPVIQKESDGNIYNYFVHPISDGIPAIGTDILDEISDFIIQSCGGCSDIDAVLTVESMGIPIAIPISMKTGVPTSIVRKRQYGLPGEVELSQSTGYSKGKLYLNGLKKGDRVLVVDDVISTGGTLLALLKCLDRMGVAVAGIFCVIGRGCGPEIIERETGHKVTVLVDIDVTRTGVTISGGNG</sequence>
<dbReference type="PANTHER" id="PTHR43864:SF1">
    <property type="entry name" value="XANTHINE PHOSPHORIBOSYLTRANSFERASE"/>
    <property type="match status" value="1"/>
</dbReference>
<evidence type="ECO:0000313" key="4">
    <source>
        <dbReference type="EMBL" id="WNY25355.1"/>
    </source>
</evidence>
<dbReference type="InterPro" id="IPR026597">
    <property type="entry name" value="HGPRTase-like"/>
</dbReference>
<dbReference type="NCBIfam" id="NF040646">
    <property type="entry name" value="HPT_Archaea"/>
    <property type="match status" value="1"/>
</dbReference>
<organism evidence="4 5">
    <name type="scientific">Methanolapillus millepedarum</name>
    <dbReference type="NCBI Taxonomy" id="3028296"/>
    <lineage>
        <taxon>Archaea</taxon>
        <taxon>Methanobacteriati</taxon>
        <taxon>Methanobacteriota</taxon>
        <taxon>Stenosarchaea group</taxon>
        <taxon>Methanomicrobia</taxon>
        <taxon>Methanosarcinales</taxon>
        <taxon>Methanosarcinaceae</taxon>
        <taxon>Methanolapillus</taxon>
    </lineage>
</organism>
<dbReference type="GeneID" id="89230016"/>
<evidence type="ECO:0000313" key="5">
    <source>
        <dbReference type="Proteomes" id="UP001303587"/>
    </source>
</evidence>
<dbReference type="EMBL" id="CP131060">
    <property type="protein sequence ID" value="WNY25355.1"/>
    <property type="molecule type" value="Genomic_DNA"/>
</dbReference>
<keyword evidence="1 4" id="KW-0808">Transferase</keyword>
<keyword evidence="4" id="KW-0328">Glycosyltransferase</keyword>
<protein>
    <submittedName>
        <fullName evidence="4">Adenine phosphoribosyltransferase</fullName>
        <ecNumber evidence="4">2.4.2.7</ecNumber>
    </submittedName>
</protein>
<dbReference type="Gene3D" id="3.40.50.2020">
    <property type="match status" value="1"/>
</dbReference>
<dbReference type="RefSeq" id="WP_338103388.1">
    <property type="nucleotide sequence ID" value="NZ_CP131060.1"/>
</dbReference>
<name>A0AA96ZU64_9EURY</name>
<dbReference type="PANTHER" id="PTHR43864">
    <property type="entry name" value="HYPOXANTHINE/GUANINE PHOSPHORIBOSYLTRANSFERASE"/>
    <property type="match status" value="1"/>
</dbReference>
<gene>
    <name evidence="4" type="primary">apt_2</name>
    <name evidence="4" type="ORF">MsAc7_09050</name>
</gene>
<dbReference type="GO" id="GO:0006166">
    <property type="term" value="P:purine ribonucleoside salvage"/>
    <property type="evidence" value="ECO:0007669"/>
    <property type="project" value="UniProtKB-KW"/>
</dbReference>
<reference evidence="4 5" key="1">
    <citation type="submission" date="2023-07" db="EMBL/GenBank/DDBJ databases">
        <title>Closed genoem sequence of Methanosarcinaceae archaeon Ac7.</title>
        <authorList>
            <person name="Poehlein A."/>
            <person name="Protasov E."/>
            <person name="Platt K."/>
            <person name="Reeh H."/>
            <person name="Daniel R."/>
            <person name="Brune A."/>
        </authorList>
    </citation>
    <scope>NUCLEOTIDE SEQUENCE [LARGE SCALE GENOMIC DNA]</scope>
    <source>
        <strain evidence="4 5">Ac7</strain>
    </source>
</reference>
<dbReference type="NCBIfam" id="NF002635">
    <property type="entry name" value="PRK02304.1-4"/>
    <property type="match status" value="1"/>
</dbReference>
<dbReference type="AlphaFoldDB" id="A0AA96ZU64"/>
<dbReference type="InterPro" id="IPR029057">
    <property type="entry name" value="PRTase-like"/>
</dbReference>